<dbReference type="InterPro" id="IPR005467">
    <property type="entry name" value="His_kinase_dom"/>
</dbReference>
<dbReference type="Gene3D" id="3.30.565.10">
    <property type="entry name" value="Histidine kinase-like ATPase, C-terminal domain"/>
    <property type="match status" value="1"/>
</dbReference>
<dbReference type="CDD" id="cd00156">
    <property type="entry name" value="REC"/>
    <property type="match status" value="1"/>
</dbReference>
<dbReference type="Pfam" id="PF02518">
    <property type="entry name" value="HATPase_c"/>
    <property type="match status" value="1"/>
</dbReference>
<dbReference type="SMART" id="SM00387">
    <property type="entry name" value="HATPase_c"/>
    <property type="match status" value="1"/>
</dbReference>
<evidence type="ECO:0000256" key="2">
    <source>
        <dbReference type="PROSITE-ProRule" id="PRU00169"/>
    </source>
</evidence>
<dbReference type="PANTHER" id="PTHR43547:SF2">
    <property type="entry name" value="HYBRID SIGNAL TRANSDUCTION HISTIDINE KINASE C"/>
    <property type="match status" value="1"/>
</dbReference>
<keyword evidence="5" id="KW-0418">Kinase</keyword>
<evidence type="ECO:0000256" key="1">
    <source>
        <dbReference type="ARBA" id="ARBA00022553"/>
    </source>
</evidence>
<evidence type="ECO:0000259" key="3">
    <source>
        <dbReference type="PROSITE" id="PS50109"/>
    </source>
</evidence>
<gene>
    <name evidence="5" type="ORF">EA473_15540</name>
</gene>
<dbReference type="AlphaFoldDB" id="A0A3N6PAL4"/>
<sequence length="372" mass="40235">MDSTGGVDLLLVEDNPDDARFVERLLVEHRAESDASTGETALTIETIEHVGSLDGGLERIDTEPPDVVLLDLMLPDSGGLESVDAVVGHAPSVPVVVLTGRDDADVGARAIRRGAQDYLVKGTITAELLLRTLRYAIERARTQRELRDRNHRLALLNRLLRTGIRDDMSMIVGWGDQLHERVDDREAAVVDELLSAAEHALELTDTAADLVDVLSSDADLARGPVDLSSILDAEIAHLREDADVDVSIERYGPEERVLVSGSPMLGSVCRQLLTNATAHTERETVRITVEVETADDRVSLSITDDGVGVPDAQKRSLANSSRTTDDPIVGAGLFLVSTIVEELDGEFEIEDNYPRGTVVTVTLPTASAGRRT</sequence>
<dbReference type="PROSITE" id="PS50110">
    <property type="entry name" value="RESPONSE_REGULATORY"/>
    <property type="match status" value="1"/>
</dbReference>
<dbReference type="PROSITE" id="PS50109">
    <property type="entry name" value="HIS_KIN"/>
    <property type="match status" value="1"/>
</dbReference>
<dbReference type="Pfam" id="PF00072">
    <property type="entry name" value="Response_reg"/>
    <property type="match status" value="1"/>
</dbReference>
<dbReference type="PANTHER" id="PTHR43547">
    <property type="entry name" value="TWO-COMPONENT HISTIDINE KINASE"/>
    <property type="match status" value="1"/>
</dbReference>
<name>A0A3N6PAL4_NATCH</name>
<dbReference type="SUPFAM" id="SSF55874">
    <property type="entry name" value="ATPase domain of HSP90 chaperone/DNA topoisomerase II/histidine kinase"/>
    <property type="match status" value="1"/>
</dbReference>
<dbReference type="InterPro" id="IPR036890">
    <property type="entry name" value="HATPase_C_sf"/>
</dbReference>
<evidence type="ECO:0000259" key="4">
    <source>
        <dbReference type="PROSITE" id="PS50110"/>
    </source>
</evidence>
<dbReference type="SMART" id="SM00448">
    <property type="entry name" value="REC"/>
    <property type="match status" value="1"/>
</dbReference>
<proteinExistence type="predicted"/>
<comment type="caution">
    <text evidence="5">The sequence shown here is derived from an EMBL/GenBank/DDBJ whole genome shotgun (WGS) entry which is preliminary data.</text>
</comment>
<dbReference type="Proteomes" id="UP000282323">
    <property type="component" value="Unassembled WGS sequence"/>
</dbReference>
<feature type="domain" description="Response regulatory" evidence="4">
    <location>
        <begin position="8"/>
        <end position="136"/>
    </location>
</feature>
<dbReference type="GO" id="GO:0000155">
    <property type="term" value="F:phosphorelay sensor kinase activity"/>
    <property type="evidence" value="ECO:0007669"/>
    <property type="project" value="TreeGrafter"/>
</dbReference>
<dbReference type="RefSeq" id="WP_124196513.1">
    <property type="nucleotide sequence ID" value="NZ_REGA01000014.1"/>
</dbReference>
<feature type="modified residue" description="4-aspartylphosphate" evidence="2">
    <location>
        <position position="71"/>
    </location>
</feature>
<keyword evidence="1 2" id="KW-0597">Phosphoprotein</keyword>
<evidence type="ECO:0000313" key="5">
    <source>
        <dbReference type="EMBL" id="RQG93435.1"/>
    </source>
</evidence>
<keyword evidence="5" id="KW-0808">Transferase</keyword>
<dbReference type="OrthoDB" id="3369at2157"/>
<dbReference type="SUPFAM" id="SSF52172">
    <property type="entry name" value="CheY-like"/>
    <property type="match status" value="1"/>
</dbReference>
<reference evidence="5 6" key="1">
    <citation type="submission" date="2018-10" db="EMBL/GenBank/DDBJ databases">
        <title>Natrarchaeobius chitinivorans gen. nov., sp. nov., and Natrarchaeobius haloalkaliphilus sp. nov., alkaliphilic, chitin-utilizing haloarchaea from hypersaline alkaline lakes.</title>
        <authorList>
            <person name="Sorokin D.Y."/>
            <person name="Elcheninov A.G."/>
            <person name="Kostrikina N.A."/>
            <person name="Bale N.J."/>
            <person name="Sinninghe Damste J.S."/>
            <person name="Khijniak T.V."/>
            <person name="Kublanov I.V."/>
            <person name="Toshchakov S.V."/>
        </authorList>
    </citation>
    <scope>NUCLEOTIDE SEQUENCE [LARGE SCALE GENOMIC DNA]</scope>
    <source>
        <strain evidence="5 6">AArcht4T</strain>
    </source>
</reference>
<protein>
    <submittedName>
        <fullName evidence="5">Hybrid sensor histidine kinase/response regulator</fullName>
    </submittedName>
</protein>
<evidence type="ECO:0000313" key="6">
    <source>
        <dbReference type="Proteomes" id="UP000282323"/>
    </source>
</evidence>
<dbReference type="InterPro" id="IPR011006">
    <property type="entry name" value="CheY-like_superfamily"/>
</dbReference>
<dbReference type="InterPro" id="IPR001789">
    <property type="entry name" value="Sig_transdc_resp-reg_receiver"/>
</dbReference>
<dbReference type="EMBL" id="REGA01000014">
    <property type="protein sequence ID" value="RQG93435.1"/>
    <property type="molecule type" value="Genomic_DNA"/>
</dbReference>
<keyword evidence="6" id="KW-1185">Reference proteome</keyword>
<accession>A0A3N6PAL4</accession>
<dbReference type="InterPro" id="IPR003594">
    <property type="entry name" value="HATPase_dom"/>
</dbReference>
<organism evidence="5 6">
    <name type="scientific">Natrarchaeobius chitinivorans</name>
    <dbReference type="NCBI Taxonomy" id="1679083"/>
    <lineage>
        <taxon>Archaea</taxon>
        <taxon>Methanobacteriati</taxon>
        <taxon>Methanobacteriota</taxon>
        <taxon>Stenosarchaea group</taxon>
        <taxon>Halobacteria</taxon>
        <taxon>Halobacteriales</taxon>
        <taxon>Natrialbaceae</taxon>
        <taxon>Natrarchaeobius</taxon>
    </lineage>
</organism>
<feature type="domain" description="Histidine kinase" evidence="3">
    <location>
        <begin position="159"/>
        <end position="367"/>
    </location>
</feature>
<dbReference type="Gene3D" id="3.40.50.2300">
    <property type="match status" value="1"/>
</dbReference>